<proteinExistence type="predicted"/>
<dbReference type="Proteomes" id="UP000824469">
    <property type="component" value="Unassembled WGS sequence"/>
</dbReference>
<keyword evidence="3" id="KW-1185">Reference proteome</keyword>
<keyword evidence="1" id="KW-0812">Transmembrane</keyword>
<accession>A0AA38GQG2</accession>
<gene>
    <name evidence="2" type="ORF">KI387_006318</name>
</gene>
<keyword evidence="1" id="KW-1133">Transmembrane helix</keyword>
<organism evidence="2 3">
    <name type="scientific">Taxus chinensis</name>
    <name type="common">Chinese yew</name>
    <name type="synonym">Taxus wallichiana var. chinensis</name>
    <dbReference type="NCBI Taxonomy" id="29808"/>
    <lineage>
        <taxon>Eukaryota</taxon>
        <taxon>Viridiplantae</taxon>
        <taxon>Streptophyta</taxon>
        <taxon>Embryophyta</taxon>
        <taxon>Tracheophyta</taxon>
        <taxon>Spermatophyta</taxon>
        <taxon>Pinopsida</taxon>
        <taxon>Pinidae</taxon>
        <taxon>Conifers II</taxon>
        <taxon>Cupressales</taxon>
        <taxon>Taxaceae</taxon>
        <taxon>Taxus</taxon>
    </lineage>
</organism>
<evidence type="ECO:0000313" key="2">
    <source>
        <dbReference type="EMBL" id="KAH9326140.1"/>
    </source>
</evidence>
<feature type="transmembrane region" description="Helical" evidence="1">
    <location>
        <begin position="81"/>
        <end position="100"/>
    </location>
</feature>
<dbReference type="EMBL" id="JAHRHJ020000002">
    <property type="protein sequence ID" value="KAH9326140.1"/>
    <property type="molecule type" value="Genomic_DNA"/>
</dbReference>
<name>A0AA38GQG2_TAXCH</name>
<evidence type="ECO:0000256" key="1">
    <source>
        <dbReference type="SAM" id="Phobius"/>
    </source>
</evidence>
<sequence length="141" mass="15448">HTLKKVIVPLVAHETYPKPREVEKLVITPVKEGIGVGKNQKMIVEALEVDLFQIRIFMKHVCFAVIMAMPNNPSRMQIIPLLLAFIWSLLNAHLCTALFTRSGGGEGALSPQDGAAIAVTLSNLMTPNKISTSKLNPTHLN</sequence>
<comment type="caution">
    <text evidence="2">The sequence shown here is derived from an EMBL/GenBank/DDBJ whole genome shotgun (WGS) entry which is preliminary data.</text>
</comment>
<protein>
    <submittedName>
        <fullName evidence="2">Uncharacterized protein</fullName>
    </submittedName>
</protein>
<dbReference type="AlphaFoldDB" id="A0AA38GQG2"/>
<feature type="non-terminal residue" evidence="2">
    <location>
        <position position="1"/>
    </location>
</feature>
<reference evidence="2 3" key="1">
    <citation type="journal article" date="2021" name="Nat. Plants">
        <title>The Taxus genome provides insights into paclitaxel biosynthesis.</title>
        <authorList>
            <person name="Xiong X."/>
            <person name="Gou J."/>
            <person name="Liao Q."/>
            <person name="Li Y."/>
            <person name="Zhou Q."/>
            <person name="Bi G."/>
            <person name="Li C."/>
            <person name="Du R."/>
            <person name="Wang X."/>
            <person name="Sun T."/>
            <person name="Guo L."/>
            <person name="Liang H."/>
            <person name="Lu P."/>
            <person name="Wu Y."/>
            <person name="Zhang Z."/>
            <person name="Ro D.K."/>
            <person name="Shang Y."/>
            <person name="Huang S."/>
            <person name="Yan J."/>
        </authorList>
    </citation>
    <scope>NUCLEOTIDE SEQUENCE [LARGE SCALE GENOMIC DNA]</scope>
    <source>
        <strain evidence="2">Ta-2019</strain>
    </source>
</reference>
<keyword evidence="1" id="KW-0472">Membrane</keyword>
<feature type="non-terminal residue" evidence="2">
    <location>
        <position position="141"/>
    </location>
</feature>
<evidence type="ECO:0000313" key="3">
    <source>
        <dbReference type="Proteomes" id="UP000824469"/>
    </source>
</evidence>